<dbReference type="GO" id="GO:0016740">
    <property type="term" value="F:transferase activity"/>
    <property type="evidence" value="ECO:0007669"/>
    <property type="project" value="UniProtKB-KW"/>
</dbReference>
<evidence type="ECO:0000259" key="12">
    <source>
        <dbReference type="Pfam" id="PF09084"/>
    </source>
</evidence>
<proteinExistence type="inferred from homology"/>
<dbReference type="InterPro" id="IPR015168">
    <property type="entry name" value="SsuA/THI5"/>
</dbReference>
<reference evidence="13" key="1">
    <citation type="submission" date="2020-08" db="EMBL/GenBank/DDBJ databases">
        <title>Genome public.</title>
        <authorList>
            <person name="Liu C."/>
            <person name="Sun Q."/>
        </authorList>
    </citation>
    <scope>NUCLEOTIDE SEQUENCE</scope>
    <source>
        <strain evidence="13">NSJ-68</strain>
    </source>
</reference>
<dbReference type="InterPro" id="IPR027939">
    <property type="entry name" value="NMT1/THI5"/>
</dbReference>
<dbReference type="PANTHER" id="PTHR31528:SF1">
    <property type="entry name" value="4-AMINO-5-HYDROXYMETHYL-2-METHYLPYRIMIDINE PHOSPHATE SYNTHASE THI11-RELATED"/>
    <property type="match status" value="1"/>
</dbReference>
<evidence type="ECO:0000313" key="13">
    <source>
        <dbReference type="EMBL" id="MBC5660101.1"/>
    </source>
</evidence>
<dbReference type="AlphaFoldDB" id="A0A923RN38"/>
<dbReference type="RefSeq" id="WP_186873548.1">
    <property type="nucleotide sequence ID" value="NZ_JACOOR010000005.1"/>
</dbReference>
<comment type="function">
    <text evidence="1">Responsible for the formation of the pyrimidine heterocycle in the thiamine biosynthesis pathway. Catalyzes the formation of hydroxymethylpyrimidine phosphate (HMP-P) from histidine and pyridoxal phosphate (PLP). The protein uses PLP and the active site histidine to form HMP-P, generating an inactive enzyme. The enzyme can only undergo a single turnover, which suggests it is a suicide enzyme.</text>
</comment>
<comment type="caution">
    <text evidence="13">The sequence shown here is derived from an EMBL/GenBank/DDBJ whole genome shotgun (WGS) entry which is preliminary data.</text>
</comment>
<feature type="domain" description="SsuA/THI5-like" evidence="12">
    <location>
        <begin position="13"/>
        <end position="221"/>
    </location>
</feature>
<dbReference type="Pfam" id="PF09084">
    <property type="entry name" value="NMT1"/>
    <property type="match status" value="1"/>
</dbReference>
<keyword evidence="5" id="KW-0808">Transferase</keyword>
<comment type="catalytic activity">
    <reaction evidence="11">
        <text>N(6)-(pyridoxal phosphate)-L-lysyl-[4-amino-5-hydroxymethyl-2-methylpyrimidine phosphate synthase] + L-histidyl-[4-amino-5-hydroxymethyl-2-methylpyrimidine phosphate synthase] + 2 Fe(3+) + 4 H2O = L-lysyl-[4-amino-5-hydroxymethyl-2-methylpyrimidine phosphate synthase] + (2S)-2-amino-5-hydroxy-4-oxopentanoyl-[4-amino-5-hydroxymethyl-2-methylpyrimidine phosphate synthase] + 4-amino-2-methyl-5-(phosphooxymethyl)pyrimidine + 3-oxopropanoate + 2 Fe(2+) + 2 H(+)</text>
        <dbReference type="Rhea" id="RHEA:65756"/>
        <dbReference type="Rhea" id="RHEA-COMP:16892"/>
        <dbReference type="Rhea" id="RHEA-COMP:16893"/>
        <dbReference type="Rhea" id="RHEA-COMP:16894"/>
        <dbReference type="Rhea" id="RHEA-COMP:16895"/>
        <dbReference type="ChEBI" id="CHEBI:15377"/>
        <dbReference type="ChEBI" id="CHEBI:15378"/>
        <dbReference type="ChEBI" id="CHEBI:29033"/>
        <dbReference type="ChEBI" id="CHEBI:29034"/>
        <dbReference type="ChEBI" id="CHEBI:29969"/>
        <dbReference type="ChEBI" id="CHEBI:29979"/>
        <dbReference type="ChEBI" id="CHEBI:33190"/>
        <dbReference type="ChEBI" id="CHEBI:58354"/>
        <dbReference type="ChEBI" id="CHEBI:143915"/>
        <dbReference type="ChEBI" id="CHEBI:157692"/>
    </reaction>
    <physiologicalReaction direction="left-to-right" evidence="11">
        <dbReference type="Rhea" id="RHEA:65757"/>
    </physiologicalReaction>
</comment>
<evidence type="ECO:0000256" key="4">
    <source>
        <dbReference type="ARBA" id="ARBA00011738"/>
    </source>
</evidence>
<evidence type="ECO:0000256" key="11">
    <source>
        <dbReference type="ARBA" id="ARBA00048179"/>
    </source>
</evidence>
<protein>
    <recommendedName>
        <fullName evidence="10">Thiamine pyrimidine synthase</fullName>
    </recommendedName>
</protein>
<evidence type="ECO:0000256" key="3">
    <source>
        <dbReference type="ARBA" id="ARBA00009406"/>
    </source>
</evidence>
<sequence length="293" mass="33269">MDKLKVVLDWFPNTNHTGYLLAQKRGWFKEADLDVEIFGEVHGEMELHGADFVCGPEIAMLECRERGINLTGIAVMTQKCDSGIVSLKEAGITRPRELEGKRLTHWTPAWFHAAIRRVVEADGGDYDKINLVNLDVGDIVATLGNVADATWVYENWENQVLLEAGKEINYFNLGDVDPIFDFCAPAMAASEKVLRDKPDAVRRFLKVLDRAYREVAAHPEKTVMEVRDMLPADATESLLIRSQKHLAPILLDKEGRWGRISDERWNRMADFLVECGVISGRTEREFTNEYFEA</sequence>
<evidence type="ECO:0000256" key="1">
    <source>
        <dbReference type="ARBA" id="ARBA00003469"/>
    </source>
</evidence>
<comment type="similarity">
    <text evidence="3">Belongs to the NMT1/THI5 family.</text>
</comment>
<organism evidence="13 14">
    <name type="scientific">Anaerosacchariphilus hominis</name>
    <dbReference type="NCBI Taxonomy" id="2763017"/>
    <lineage>
        <taxon>Bacteria</taxon>
        <taxon>Bacillati</taxon>
        <taxon>Bacillota</taxon>
        <taxon>Clostridia</taxon>
        <taxon>Lachnospirales</taxon>
        <taxon>Lachnospiraceae</taxon>
        <taxon>Anaerosacchariphilus</taxon>
    </lineage>
</organism>
<keyword evidence="14" id="KW-1185">Reference proteome</keyword>
<evidence type="ECO:0000256" key="10">
    <source>
        <dbReference type="ARBA" id="ARBA00033171"/>
    </source>
</evidence>
<dbReference type="PANTHER" id="PTHR31528">
    <property type="entry name" value="4-AMINO-5-HYDROXYMETHYL-2-METHYLPYRIMIDINE PHOSPHATE SYNTHASE THI11-RELATED"/>
    <property type="match status" value="1"/>
</dbReference>
<dbReference type="Proteomes" id="UP000649345">
    <property type="component" value="Unassembled WGS sequence"/>
</dbReference>
<comment type="subunit">
    <text evidence="4">Homodimer.</text>
</comment>
<keyword evidence="6" id="KW-0479">Metal-binding</keyword>
<dbReference type="GO" id="GO:0009228">
    <property type="term" value="P:thiamine biosynthetic process"/>
    <property type="evidence" value="ECO:0007669"/>
    <property type="project" value="UniProtKB-KW"/>
</dbReference>
<keyword evidence="8" id="KW-0784">Thiamine biosynthesis</keyword>
<dbReference type="GO" id="GO:0046872">
    <property type="term" value="F:metal ion binding"/>
    <property type="evidence" value="ECO:0007669"/>
    <property type="project" value="UniProtKB-KW"/>
</dbReference>
<dbReference type="EMBL" id="JACOOR010000005">
    <property type="protein sequence ID" value="MBC5660101.1"/>
    <property type="molecule type" value="Genomic_DNA"/>
</dbReference>
<evidence type="ECO:0000256" key="5">
    <source>
        <dbReference type="ARBA" id="ARBA00022679"/>
    </source>
</evidence>
<evidence type="ECO:0000256" key="6">
    <source>
        <dbReference type="ARBA" id="ARBA00022723"/>
    </source>
</evidence>
<gene>
    <name evidence="13" type="ORF">H8S44_09985</name>
</gene>
<dbReference type="Gene3D" id="3.40.190.10">
    <property type="entry name" value="Periplasmic binding protein-like II"/>
    <property type="match status" value="2"/>
</dbReference>
<name>A0A923RN38_9FIRM</name>
<evidence type="ECO:0000256" key="9">
    <source>
        <dbReference type="ARBA" id="ARBA00023004"/>
    </source>
</evidence>
<comment type="pathway">
    <text evidence="2">Cofactor biosynthesis; thiamine diphosphate biosynthesis.</text>
</comment>
<keyword evidence="9" id="KW-0408">Iron</keyword>
<evidence type="ECO:0000256" key="2">
    <source>
        <dbReference type="ARBA" id="ARBA00004948"/>
    </source>
</evidence>
<evidence type="ECO:0000313" key="14">
    <source>
        <dbReference type="Proteomes" id="UP000649345"/>
    </source>
</evidence>
<accession>A0A923RN38</accession>
<dbReference type="SUPFAM" id="SSF53850">
    <property type="entry name" value="Periplasmic binding protein-like II"/>
    <property type="match status" value="1"/>
</dbReference>
<keyword evidence="7" id="KW-0663">Pyridoxal phosphate</keyword>
<evidence type="ECO:0000256" key="8">
    <source>
        <dbReference type="ARBA" id="ARBA00022977"/>
    </source>
</evidence>
<evidence type="ECO:0000256" key="7">
    <source>
        <dbReference type="ARBA" id="ARBA00022898"/>
    </source>
</evidence>